<keyword evidence="3" id="KW-1185">Reference proteome</keyword>
<dbReference type="PANTHER" id="PTHR47791">
    <property type="entry name" value="MEIOTICALLY UP-REGULATED GENE 191 PROTEIN"/>
    <property type="match status" value="1"/>
</dbReference>
<dbReference type="EMBL" id="JAGSOH010000138">
    <property type="protein sequence ID" value="MBR7830532.1"/>
    <property type="molecule type" value="Genomic_DNA"/>
</dbReference>
<protein>
    <submittedName>
        <fullName evidence="2">Fructose-bisphosphate aldolase</fullName>
    </submittedName>
</protein>
<dbReference type="InterPro" id="IPR053169">
    <property type="entry name" value="MUG_Protein"/>
</dbReference>
<comment type="caution">
    <text evidence="2">The sequence shown here is derived from an EMBL/GenBank/DDBJ whole genome shotgun (WGS) entry which is preliminary data.</text>
</comment>
<dbReference type="AlphaFoldDB" id="A0A941ILZ9"/>
<sequence>MAPELPERASQWAARAELAERAVGARHLRRLWAVPGTLLGVSGWPASPAQRLFRPWNYWWQAQVLDCLVDAYLRSPDPGRRARVGRFVNGIRARNGKDWLNDYYDDMAWLALAMQRAEQYVGVRRPGAVDGLAGALKRGWTDDAGGGIWWRLRDKYDEDFKNVPANGPAAILLARLHDELAYDAARWIEDRLVDEQTGVVWDGLHVGDDGSIREVEKVTYTYCQGVYLGVCLELASWGNDGRSTEWAERAARTVTTVAAHLTPTTPPSARLVLRGQGGGDGGLFAGILARYLARAALTLPEFGRDYEPTAFLAAELVLHSARAAWRNRAAAPGGPLFGPEWSHPADAPRPGSAERDLSVQAGAWMLLEAAALLARSQ</sequence>
<evidence type="ECO:0000256" key="1">
    <source>
        <dbReference type="SAM" id="MobiDB-lite"/>
    </source>
</evidence>
<dbReference type="Gene3D" id="1.50.10.20">
    <property type="match status" value="1"/>
</dbReference>
<dbReference type="Pfam" id="PF03663">
    <property type="entry name" value="Glyco_hydro_76"/>
    <property type="match status" value="1"/>
</dbReference>
<name>A0A941ILZ9_9ACTN</name>
<dbReference type="GO" id="GO:0005975">
    <property type="term" value="P:carbohydrate metabolic process"/>
    <property type="evidence" value="ECO:0007669"/>
    <property type="project" value="InterPro"/>
</dbReference>
<dbReference type="PANTHER" id="PTHR47791:SF3">
    <property type="entry name" value="MEIOTICALLY UP-REGULATED GENE 191 PROTEIN"/>
    <property type="match status" value="1"/>
</dbReference>
<dbReference type="InterPro" id="IPR008928">
    <property type="entry name" value="6-hairpin_glycosidase_sf"/>
</dbReference>
<feature type="region of interest" description="Disordered" evidence="1">
    <location>
        <begin position="335"/>
        <end position="354"/>
    </location>
</feature>
<dbReference type="SUPFAM" id="SSF48208">
    <property type="entry name" value="Six-hairpin glycosidases"/>
    <property type="match status" value="1"/>
</dbReference>
<reference evidence="2" key="1">
    <citation type="submission" date="2021-04" db="EMBL/GenBank/DDBJ databases">
        <title>Genome based classification of Actinospica acidithermotolerans sp. nov., an actinobacterium isolated from an Indonesian hot spring.</title>
        <authorList>
            <person name="Kusuma A.B."/>
            <person name="Putra K.E."/>
            <person name="Nafisah S."/>
            <person name="Loh J."/>
            <person name="Nouioui I."/>
            <person name="Goodfellow M."/>
        </authorList>
    </citation>
    <scope>NUCLEOTIDE SEQUENCE</scope>
    <source>
        <strain evidence="2">MGRD01-02</strain>
    </source>
</reference>
<gene>
    <name evidence="2" type="ORF">KDK95_29795</name>
</gene>
<proteinExistence type="predicted"/>
<dbReference type="RefSeq" id="WP_249162108.1">
    <property type="nucleotide sequence ID" value="NZ_JAGSOH010000138.1"/>
</dbReference>
<organism evidence="2 3">
    <name type="scientific">Actinospica acidithermotolerans</name>
    <dbReference type="NCBI Taxonomy" id="2828514"/>
    <lineage>
        <taxon>Bacteria</taxon>
        <taxon>Bacillati</taxon>
        <taxon>Actinomycetota</taxon>
        <taxon>Actinomycetes</taxon>
        <taxon>Catenulisporales</taxon>
        <taxon>Actinospicaceae</taxon>
        <taxon>Actinospica</taxon>
    </lineage>
</organism>
<accession>A0A941ILZ9</accession>
<dbReference type="Proteomes" id="UP000676325">
    <property type="component" value="Unassembled WGS sequence"/>
</dbReference>
<evidence type="ECO:0000313" key="2">
    <source>
        <dbReference type="EMBL" id="MBR7830532.1"/>
    </source>
</evidence>
<dbReference type="InterPro" id="IPR005198">
    <property type="entry name" value="Glyco_hydro_76"/>
</dbReference>
<evidence type="ECO:0000313" key="3">
    <source>
        <dbReference type="Proteomes" id="UP000676325"/>
    </source>
</evidence>